<keyword evidence="5" id="KW-0418">Kinase</keyword>
<dbReference type="InterPro" id="IPR005561">
    <property type="entry name" value="ANTAR"/>
</dbReference>
<dbReference type="InterPro" id="IPR000014">
    <property type="entry name" value="PAS"/>
</dbReference>
<dbReference type="SUPFAM" id="SSF55785">
    <property type="entry name" value="PYP-like sensor domain (PAS domain)"/>
    <property type="match status" value="1"/>
</dbReference>
<dbReference type="Pfam" id="PF08447">
    <property type="entry name" value="PAS_3"/>
    <property type="match status" value="1"/>
</dbReference>
<evidence type="ECO:0000313" key="8">
    <source>
        <dbReference type="EMBL" id="SMG47640.1"/>
    </source>
</evidence>
<evidence type="ECO:0000256" key="1">
    <source>
        <dbReference type="ARBA" id="ARBA00000085"/>
    </source>
</evidence>
<dbReference type="EMBL" id="FXAV01000009">
    <property type="protein sequence ID" value="SMG47640.1"/>
    <property type="molecule type" value="Genomic_DNA"/>
</dbReference>
<evidence type="ECO:0000256" key="3">
    <source>
        <dbReference type="ARBA" id="ARBA00022553"/>
    </source>
</evidence>
<dbReference type="PANTHER" id="PTHR43304">
    <property type="entry name" value="PHYTOCHROME-LIKE PROTEIN CPH1"/>
    <property type="match status" value="1"/>
</dbReference>
<evidence type="ECO:0000259" key="7">
    <source>
        <dbReference type="PROSITE" id="PS50921"/>
    </source>
</evidence>
<dbReference type="CDD" id="cd00130">
    <property type="entry name" value="PAS"/>
    <property type="match status" value="1"/>
</dbReference>
<dbReference type="SMART" id="SM01012">
    <property type="entry name" value="ANTAR"/>
    <property type="match status" value="1"/>
</dbReference>
<dbReference type="PROSITE" id="PS50921">
    <property type="entry name" value="ANTAR"/>
    <property type="match status" value="1"/>
</dbReference>
<dbReference type="InterPro" id="IPR013655">
    <property type="entry name" value="PAS_fold_3"/>
</dbReference>
<dbReference type="Pfam" id="PF03861">
    <property type="entry name" value="ANTAR"/>
    <property type="match status" value="1"/>
</dbReference>
<evidence type="ECO:0000259" key="6">
    <source>
        <dbReference type="PROSITE" id="PS50112"/>
    </source>
</evidence>
<dbReference type="EC" id="2.7.13.3" evidence="2"/>
<evidence type="ECO:0000313" key="9">
    <source>
        <dbReference type="Proteomes" id="UP000193566"/>
    </source>
</evidence>
<dbReference type="InterPro" id="IPR036388">
    <property type="entry name" value="WH-like_DNA-bd_sf"/>
</dbReference>
<dbReference type="InterPro" id="IPR035965">
    <property type="entry name" value="PAS-like_dom_sf"/>
</dbReference>
<dbReference type="Proteomes" id="UP000193566">
    <property type="component" value="Unassembled WGS sequence"/>
</dbReference>
<keyword evidence="3" id="KW-0597">Phosphoprotein</keyword>
<feature type="domain" description="ANTAR" evidence="7">
    <location>
        <begin position="143"/>
        <end position="204"/>
    </location>
</feature>
<organism evidence="8 9">
    <name type="scientific">Rhodococcus rhodochrous J3</name>
    <dbReference type="NCBI Taxonomy" id="903528"/>
    <lineage>
        <taxon>Bacteria</taxon>
        <taxon>Bacillati</taxon>
        <taxon>Actinomycetota</taxon>
        <taxon>Actinomycetes</taxon>
        <taxon>Mycobacteriales</taxon>
        <taxon>Nocardiaceae</taxon>
        <taxon>Rhodococcus</taxon>
    </lineage>
</organism>
<keyword evidence="4" id="KW-0808">Transferase</keyword>
<evidence type="ECO:0000256" key="2">
    <source>
        <dbReference type="ARBA" id="ARBA00012438"/>
    </source>
</evidence>
<dbReference type="Gene3D" id="1.10.10.10">
    <property type="entry name" value="Winged helix-like DNA-binding domain superfamily/Winged helix DNA-binding domain"/>
    <property type="match status" value="1"/>
</dbReference>
<feature type="domain" description="PAS" evidence="6">
    <location>
        <begin position="49"/>
        <end position="94"/>
    </location>
</feature>
<dbReference type="NCBIfam" id="TIGR00229">
    <property type="entry name" value="sensory_box"/>
    <property type="match status" value="1"/>
</dbReference>
<dbReference type="PANTHER" id="PTHR43304:SF1">
    <property type="entry name" value="PAC DOMAIN-CONTAINING PROTEIN"/>
    <property type="match status" value="1"/>
</dbReference>
<reference evidence="8 9" key="1">
    <citation type="submission" date="2017-04" db="EMBL/GenBank/DDBJ databases">
        <authorList>
            <person name="Varghese N."/>
            <person name="Submissions S."/>
        </authorList>
    </citation>
    <scope>NUCLEOTIDE SEQUENCE [LARGE SCALE GENOMIC DNA]</scope>
    <source>
        <strain evidence="8 9">J3</strain>
    </source>
</reference>
<gene>
    <name evidence="8" type="ORF">SAMN02745947_03432</name>
</gene>
<dbReference type="InterPro" id="IPR052162">
    <property type="entry name" value="Sensor_kinase/Photoreceptor"/>
</dbReference>
<proteinExistence type="predicted"/>
<evidence type="ECO:0000256" key="4">
    <source>
        <dbReference type="ARBA" id="ARBA00022679"/>
    </source>
</evidence>
<dbReference type="Gene3D" id="3.30.450.20">
    <property type="entry name" value="PAS domain"/>
    <property type="match status" value="1"/>
</dbReference>
<keyword evidence="9" id="KW-1185">Reference proteome</keyword>
<protein>
    <recommendedName>
        <fullName evidence="2">histidine kinase</fullName>
        <ecNumber evidence="2">2.7.13.3</ecNumber>
    </recommendedName>
</protein>
<comment type="caution">
    <text evidence="8">The sequence shown here is derived from an EMBL/GenBank/DDBJ whole genome shotgun (WGS) entry which is preliminary data.</text>
</comment>
<evidence type="ECO:0000256" key="5">
    <source>
        <dbReference type="ARBA" id="ARBA00022777"/>
    </source>
</evidence>
<dbReference type="PROSITE" id="PS50112">
    <property type="entry name" value="PAS"/>
    <property type="match status" value="1"/>
</dbReference>
<comment type="catalytic activity">
    <reaction evidence="1">
        <text>ATP + protein L-histidine = ADP + protein N-phospho-L-histidine.</text>
        <dbReference type="EC" id="2.7.13.3"/>
    </reaction>
</comment>
<name>A0ABY1MF16_RHORH</name>
<accession>A0ABY1MF16</accession>
<sequence length="232" mass="25649">MNQGPAVPHNLVMTDSSDADRALGRITADDASRNVGSFRYLLVDDSWEWSASVARMHGYEPGTVVPTTELVLRHKHPDDREDIATLLSSVRTTGEPFSSRHRIIDTGGRVRQVAVVGDRIFDEDGTVLGTSGFYLDLTDTLEEDVRVAVDAAMASLADARAVIEQAKGALMLAYTIPADRAFEILAWRSQETNVKLRALAERLVQEITSLPALAEQHRSHFDHVFMTVHQRA</sequence>